<accession>A0A8J2M439</accession>
<proteinExistence type="predicted"/>
<organism evidence="1 2">
    <name type="scientific">Allacma fusca</name>
    <dbReference type="NCBI Taxonomy" id="39272"/>
    <lineage>
        <taxon>Eukaryota</taxon>
        <taxon>Metazoa</taxon>
        <taxon>Ecdysozoa</taxon>
        <taxon>Arthropoda</taxon>
        <taxon>Hexapoda</taxon>
        <taxon>Collembola</taxon>
        <taxon>Symphypleona</taxon>
        <taxon>Sminthuridae</taxon>
        <taxon>Allacma</taxon>
    </lineage>
</organism>
<gene>
    <name evidence="1" type="ORF">AFUS01_LOCUS42414</name>
</gene>
<feature type="non-terminal residue" evidence="1">
    <location>
        <position position="1"/>
    </location>
</feature>
<name>A0A8J2M439_9HEXA</name>
<evidence type="ECO:0000313" key="1">
    <source>
        <dbReference type="EMBL" id="CAG7832746.1"/>
    </source>
</evidence>
<sequence length="43" mass="5060">FKVRSMEIVHVKLMLWISSTTTRSTQDSNQYLLEIISVIFRST</sequence>
<protein>
    <submittedName>
        <fullName evidence="1">Uncharacterized protein</fullName>
    </submittedName>
</protein>
<dbReference type="AlphaFoldDB" id="A0A8J2M439"/>
<dbReference type="EMBL" id="CAJVCH010566716">
    <property type="protein sequence ID" value="CAG7832746.1"/>
    <property type="molecule type" value="Genomic_DNA"/>
</dbReference>
<keyword evidence="2" id="KW-1185">Reference proteome</keyword>
<comment type="caution">
    <text evidence="1">The sequence shown here is derived from an EMBL/GenBank/DDBJ whole genome shotgun (WGS) entry which is preliminary data.</text>
</comment>
<reference evidence="1" key="1">
    <citation type="submission" date="2021-06" db="EMBL/GenBank/DDBJ databases">
        <authorList>
            <person name="Hodson N. C."/>
            <person name="Mongue J. A."/>
            <person name="Jaron S. K."/>
        </authorList>
    </citation>
    <scope>NUCLEOTIDE SEQUENCE</scope>
</reference>
<dbReference type="Proteomes" id="UP000708208">
    <property type="component" value="Unassembled WGS sequence"/>
</dbReference>
<evidence type="ECO:0000313" key="2">
    <source>
        <dbReference type="Proteomes" id="UP000708208"/>
    </source>
</evidence>